<accession>K1T1X7</accession>
<comment type="caution">
    <text evidence="2">The sequence shown here is derived from an EMBL/GenBank/DDBJ whole genome shotgun (WGS) entry which is preliminary data.</text>
</comment>
<dbReference type="Pfam" id="PF13529">
    <property type="entry name" value="Peptidase_C39_2"/>
    <property type="match status" value="1"/>
</dbReference>
<feature type="domain" description="Peptidase C39-like" evidence="1">
    <location>
        <begin position="169"/>
        <end position="300"/>
    </location>
</feature>
<proteinExistence type="predicted"/>
<sequence length="300" mass="34051">MYDDFVDDQKEEIKDLKQQIHDDNMVYTTELVYNPVTKKYEEKEREYCRAEITTDYRYLQTAYVMAYLSIKNSKDYINNKTKIAVDEDELFGFWNQVSTIVVDANEEDENAPTYHIYNKLLSFDEIVTTLFVSDNDRENYKQSVYLISQYIGNESFGEAVGIDGERMAIPLYYQYASPWGNKKYGSGNIAKNGCGPTCIAMVFSYLRNENIYPNDIVDFTKDKYYINGSGSSWSIFAACASQWNIGCRYIGLSAGNIANELSAGHPVILSMGPGTFTKSGHFIVLTGINEDGTVTVNDPN</sequence>
<dbReference type="InterPro" id="IPR039564">
    <property type="entry name" value="Peptidase_C39-like"/>
</dbReference>
<dbReference type="EMBL" id="AJWZ01006343">
    <property type="protein sequence ID" value="EKC60050.1"/>
    <property type="molecule type" value="Genomic_DNA"/>
</dbReference>
<gene>
    <name evidence="2" type="ORF">OBE_09165</name>
</gene>
<feature type="non-terminal residue" evidence="2">
    <location>
        <position position="300"/>
    </location>
</feature>
<dbReference type="Gene3D" id="3.90.70.10">
    <property type="entry name" value="Cysteine proteinases"/>
    <property type="match status" value="1"/>
</dbReference>
<evidence type="ECO:0000259" key="1">
    <source>
        <dbReference type="Pfam" id="PF13529"/>
    </source>
</evidence>
<organism evidence="2">
    <name type="scientific">human gut metagenome</name>
    <dbReference type="NCBI Taxonomy" id="408170"/>
    <lineage>
        <taxon>unclassified sequences</taxon>
        <taxon>metagenomes</taxon>
        <taxon>organismal metagenomes</taxon>
    </lineage>
</organism>
<protein>
    <recommendedName>
        <fullName evidence="1">Peptidase C39-like domain-containing protein</fullName>
    </recommendedName>
</protein>
<name>K1T1X7_9ZZZZ</name>
<dbReference type="AlphaFoldDB" id="K1T1X7"/>
<evidence type="ECO:0000313" key="2">
    <source>
        <dbReference type="EMBL" id="EKC60050.1"/>
    </source>
</evidence>
<reference evidence="2" key="1">
    <citation type="journal article" date="2013" name="Environ. Microbiol.">
        <title>Microbiota from the distal guts of lean and obese adolescents exhibit partial functional redundancy besides clear differences in community structure.</title>
        <authorList>
            <person name="Ferrer M."/>
            <person name="Ruiz A."/>
            <person name="Lanza F."/>
            <person name="Haange S.B."/>
            <person name="Oberbach A."/>
            <person name="Till H."/>
            <person name="Bargiela R."/>
            <person name="Campoy C."/>
            <person name="Segura M.T."/>
            <person name="Richter M."/>
            <person name="von Bergen M."/>
            <person name="Seifert J."/>
            <person name="Suarez A."/>
        </authorList>
    </citation>
    <scope>NUCLEOTIDE SEQUENCE</scope>
</reference>